<accession>A0ABR4QBU1</accession>
<dbReference type="PANTHER" id="PTHR15431:SF4">
    <property type="entry name" value="PROTEIN TONNEAU 1B"/>
    <property type="match status" value="1"/>
</dbReference>
<evidence type="ECO:0000256" key="2">
    <source>
        <dbReference type="ARBA" id="ARBA00023212"/>
    </source>
</evidence>
<dbReference type="PANTHER" id="PTHR15431">
    <property type="entry name" value="FGFR1 ONCOGENE PARTNER/LISH DOMAIN-CONTAINING PROTEIN"/>
    <property type="match status" value="1"/>
</dbReference>
<evidence type="ECO:0000313" key="5">
    <source>
        <dbReference type="Proteomes" id="UP001651158"/>
    </source>
</evidence>
<gene>
    <name evidence="4" type="ORF">TcWFU_000113</name>
</gene>
<reference evidence="4 5" key="1">
    <citation type="journal article" date="2022" name="Front. Cell. Infect. Microbiol.">
        <title>The Genomes of Two Strains of Taenia crassiceps the Animal Model for the Study of Human Cysticercosis.</title>
        <authorList>
            <person name="Bobes R.J."/>
            <person name="Estrada K."/>
            <person name="Rios-Valencia D.G."/>
            <person name="Calderon-Gallegos A."/>
            <person name="de la Torre P."/>
            <person name="Carrero J.C."/>
            <person name="Sanchez-Flores A."/>
            <person name="Laclette J.P."/>
        </authorList>
    </citation>
    <scope>NUCLEOTIDE SEQUENCE [LARGE SCALE GENOMIC DNA]</scope>
    <source>
        <strain evidence="4">WFUcys</strain>
    </source>
</reference>
<organism evidence="4 5">
    <name type="scientific">Taenia crassiceps</name>
    <dbReference type="NCBI Taxonomy" id="6207"/>
    <lineage>
        <taxon>Eukaryota</taxon>
        <taxon>Metazoa</taxon>
        <taxon>Spiralia</taxon>
        <taxon>Lophotrochozoa</taxon>
        <taxon>Platyhelminthes</taxon>
        <taxon>Cestoda</taxon>
        <taxon>Eucestoda</taxon>
        <taxon>Cyclophyllidea</taxon>
        <taxon>Taeniidae</taxon>
        <taxon>Taenia</taxon>
    </lineage>
</organism>
<comment type="caution">
    <text evidence="4">The sequence shown here is derived from an EMBL/GenBank/DDBJ whole genome shotgun (WGS) entry which is preliminary data.</text>
</comment>
<keyword evidence="5" id="KW-1185">Reference proteome</keyword>
<evidence type="ECO:0000256" key="1">
    <source>
        <dbReference type="ARBA" id="ARBA00022490"/>
    </source>
</evidence>
<name>A0ABR4QBU1_9CEST</name>
<proteinExistence type="predicted"/>
<sequence>MSGIGPDTDGDDSDLKECLLETLKADGTLKQIQDQLSAAVYAAFYRQTAQPVERTPSPLNTLISKQNVDFLQSLGLNKTLNVLMHETGLGEFKPEPRDSLLQRYNLSVSDKTPVLPALLDAFADLLTVPQQLSKAVILDQDSDNGLDKPFCNNGSVTGNLGGNFSPPPGISATSKDQRQRRSPPHLVDSTKKIGDFSREQAGCHDNDKTLSSGVHQSQQQFQWSSRRDLEKEGDYAITTDPTDDRSAYTADDALSGSFTGDHLQETPRCQHVASFANTATGGSPSFHAVYPNLRHSVIQPMSPMVTPTLIPRPQQADFAHSLASCRYQ</sequence>
<evidence type="ECO:0000256" key="3">
    <source>
        <dbReference type="SAM" id="MobiDB-lite"/>
    </source>
</evidence>
<protein>
    <submittedName>
        <fullName evidence="4">Uncharacterized protein</fullName>
    </submittedName>
</protein>
<keyword evidence="1" id="KW-0963">Cytoplasm</keyword>
<feature type="compositionally biased region" description="Low complexity" evidence="3">
    <location>
        <begin position="211"/>
        <end position="224"/>
    </location>
</feature>
<dbReference type="Gene3D" id="1.20.960.40">
    <property type="match status" value="1"/>
</dbReference>
<feature type="region of interest" description="Disordered" evidence="3">
    <location>
        <begin position="157"/>
        <end position="229"/>
    </location>
</feature>
<dbReference type="EMBL" id="JAKROA010000004">
    <property type="protein sequence ID" value="KAL5107208.1"/>
    <property type="molecule type" value="Genomic_DNA"/>
</dbReference>
<evidence type="ECO:0000313" key="4">
    <source>
        <dbReference type="EMBL" id="KAL5107208.1"/>
    </source>
</evidence>
<feature type="compositionally biased region" description="Basic and acidic residues" evidence="3">
    <location>
        <begin position="188"/>
        <end position="208"/>
    </location>
</feature>
<dbReference type="Proteomes" id="UP001651158">
    <property type="component" value="Unassembled WGS sequence"/>
</dbReference>
<keyword evidence="2" id="KW-0206">Cytoskeleton</keyword>